<gene>
    <name evidence="2" type="ORF">DFR30_2847</name>
</gene>
<keyword evidence="1" id="KW-0472">Membrane</keyword>
<comment type="caution">
    <text evidence="2">The sequence shown here is derived from an EMBL/GenBank/DDBJ whole genome shotgun (WGS) entry which is preliminary data.</text>
</comment>
<evidence type="ECO:0000313" key="3">
    <source>
        <dbReference type="Proteomes" id="UP000295707"/>
    </source>
</evidence>
<name>A0A4R1HC00_9GAMM</name>
<keyword evidence="1" id="KW-0812">Transmembrane</keyword>
<keyword evidence="1" id="KW-1133">Transmembrane helix</keyword>
<sequence>MNVSSFWVSYAALGVFAGLAAGLLGIGGGLVIVPVPASAVISMVSGWY</sequence>
<evidence type="ECO:0008006" key="4">
    <source>
        <dbReference type="Google" id="ProtNLM"/>
    </source>
</evidence>
<accession>A0A4R1HC00</accession>
<reference evidence="2 3" key="1">
    <citation type="submission" date="2019-03" db="EMBL/GenBank/DDBJ databases">
        <title>Genomic Encyclopedia of Type Strains, Phase IV (KMG-IV): sequencing the most valuable type-strain genomes for metagenomic binning, comparative biology and taxonomic classification.</title>
        <authorList>
            <person name="Goeker M."/>
        </authorList>
    </citation>
    <scope>NUCLEOTIDE SEQUENCE [LARGE SCALE GENOMIC DNA]</scope>
    <source>
        <strain evidence="2 3">DSM 19610</strain>
    </source>
</reference>
<dbReference type="EMBL" id="SMFX01000001">
    <property type="protein sequence ID" value="TCK19534.1"/>
    <property type="molecule type" value="Genomic_DNA"/>
</dbReference>
<organism evidence="2 3">
    <name type="scientific">Thiogranum longum</name>
    <dbReference type="NCBI Taxonomy" id="1537524"/>
    <lineage>
        <taxon>Bacteria</taxon>
        <taxon>Pseudomonadati</taxon>
        <taxon>Pseudomonadota</taxon>
        <taxon>Gammaproteobacteria</taxon>
        <taxon>Chromatiales</taxon>
        <taxon>Ectothiorhodospiraceae</taxon>
        <taxon>Thiogranum</taxon>
    </lineage>
</organism>
<protein>
    <recommendedName>
        <fullName evidence="4">Sulfite exporter TauE/SafE</fullName>
    </recommendedName>
</protein>
<dbReference type="Proteomes" id="UP000295707">
    <property type="component" value="Unassembled WGS sequence"/>
</dbReference>
<proteinExistence type="predicted"/>
<dbReference type="AlphaFoldDB" id="A0A4R1HC00"/>
<evidence type="ECO:0000256" key="1">
    <source>
        <dbReference type="SAM" id="Phobius"/>
    </source>
</evidence>
<feature type="transmembrane region" description="Helical" evidence="1">
    <location>
        <begin position="6"/>
        <end position="33"/>
    </location>
</feature>
<keyword evidence="3" id="KW-1185">Reference proteome</keyword>
<evidence type="ECO:0000313" key="2">
    <source>
        <dbReference type="EMBL" id="TCK19534.1"/>
    </source>
</evidence>